<gene>
    <name evidence="1" type="ORF">ACFP73_06670</name>
</gene>
<protein>
    <submittedName>
        <fullName evidence="1">Uncharacterized protein</fullName>
    </submittedName>
</protein>
<name>A0ABW1VPN6_9GAMM</name>
<proteinExistence type="predicted"/>
<accession>A0ABW1VPN6</accession>
<evidence type="ECO:0000313" key="2">
    <source>
        <dbReference type="Proteomes" id="UP001596215"/>
    </source>
</evidence>
<dbReference type="Proteomes" id="UP001596215">
    <property type="component" value="Unassembled WGS sequence"/>
</dbReference>
<reference evidence="2" key="1">
    <citation type="journal article" date="2019" name="Int. J. Syst. Evol. Microbiol.">
        <title>The Global Catalogue of Microorganisms (GCM) 10K type strain sequencing project: providing services to taxonomists for standard genome sequencing and annotation.</title>
        <authorList>
            <consortium name="The Broad Institute Genomics Platform"/>
            <consortium name="The Broad Institute Genome Sequencing Center for Infectious Disease"/>
            <person name="Wu L."/>
            <person name="Ma J."/>
        </authorList>
    </citation>
    <scope>NUCLEOTIDE SEQUENCE [LARGE SCALE GENOMIC DNA]</scope>
    <source>
        <strain evidence="2">CGMCC 4.1530</strain>
    </source>
</reference>
<organism evidence="1 2">
    <name type="scientific">Tatumella punctata</name>
    <dbReference type="NCBI Taxonomy" id="399969"/>
    <lineage>
        <taxon>Bacteria</taxon>
        <taxon>Pseudomonadati</taxon>
        <taxon>Pseudomonadota</taxon>
        <taxon>Gammaproteobacteria</taxon>
        <taxon>Enterobacterales</taxon>
        <taxon>Erwiniaceae</taxon>
        <taxon>Tatumella</taxon>
    </lineage>
</organism>
<keyword evidence="2" id="KW-1185">Reference proteome</keyword>
<sequence length="112" mass="12455">MANTSFFSAPSAGSISQEDRHLTDLLNFNDLSQLANKACYFFSANELVGGNVLKLYTSDGLVAYKFISSLGKFFELNPPSSDESWLTLSRLTLLDDIKLAETAHLFYRKTGF</sequence>
<dbReference type="EMBL" id="JBHSUC010000005">
    <property type="protein sequence ID" value="MFC6361787.1"/>
    <property type="molecule type" value="Genomic_DNA"/>
</dbReference>
<evidence type="ECO:0000313" key="1">
    <source>
        <dbReference type="EMBL" id="MFC6361787.1"/>
    </source>
</evidence>
<comment type="caution">
    <text evidence="1">The sequence shown here is derived from an EMBL/GenBank/DDBJ whole genome shotgun (WGS) entry which is preliminary data.</text>
</comment>
<dbReference type="RefSeq" id="WP_343878285.1">
    <property type="nucleotide sequence ID" value="NZ_BAAAFW010000095.1"/>
</dbReference>